<comment type="caution">
    <text evidence="1">The sequence shown here is derived from an EMBL/GenBank/DDBJ whole genome shotgun (WGS) entry which is preliminary data.</text>
</comment>
<reference evidence="1 2" key="1">
    <citation type="submission" date="2016-12" db="EMBL/GenBank/DDBJ databases">
        <title>The genomes of Aspergillus section Nigri reveals drivers in fungal speciation.</title>
        <authorList>
            <consortium name="DOE Joint Genome Institute"/>
            <person name="Vesth T.C."/>
            <person name="Nybo J."/>
            <person name="Theobald S."/>
            <person name="Brandl J."/>
            <person name="Frisvad J.C."/>
            <person name="Nielsen K.F."/>
            <person name="Lyhne E.K."/>
            <person name="Kogle M.E."/>
            <person name="Kuo A."/>
            <person name="Riley R."/>
            <person name="Clum A."/>
            <person name="Nolan M."/>
            <person name="Lipzen A."/>
            <person name="Salamov A."/>
            <person name="Henrissat B."/>
            <person name="Wiebenga A."/>
            <person name="De Vries R.P."/>
            <person name="Grigoriev I.V."/>
            <person name="Mortensen U.H."/>
            <person name="Andersen M.R."/>
            <person name="Baker S.E."/>
        </authorList>
    </citation>
    <scope>NUCLEOTIDE SEQUENCE [LARGE SCALE GENOMIC DNA]</scope>
    <source>
        <strain evidence="1 2">IBT 23096</strain>
    </source>
</reference>
<dbReference type="RefSeq" id="XP_024711223.1">
    <property type="nucleotide sequence ID" value="XM_024855254.1"/>
</dbReference>
<evidence type="ECO:0000313" key="2">
    <source>
        <dbReference type="Proteomes" id="UP000234275"/>
    </source>
</evidence>
<dbReference type="EMBL" id="MSFO01000001">
    <property type="protein sequence ID" value="PLB55921.1"/>
    <property type="molecule type" value="Genomic_DNA"/>
</dbReference>
<dbReference type="Proteomes" id="UP000234275">
    <property type="component" value="Unassembled WGS sequence"/>
</dbReference>
<dbReference type="VEuPathDB" id="FungiDB:P170DRAFT_52950"/>
<dbReference type="STRING" id="1392250.A0A2I2GSS2"/>
<gene>
    <name evidence="1" type="ORF">P170DRAFT_52950</name>
</gene>
<protein>
    <submittedName>
        <fullName evidence="1">Uncharacterized protein</fullName>
    </submittedName>
</protein>
<accession>A0A2I2GSS2</accession>
<keyword evidence="2" id="KW-1185">Reference proteome</keyword>
<name>A0A2I2GSS2_9EURO</name>
<evidence type="ECO:0000313" key="1">
    <source>
        <dbReference type="EMBL" id="PLB55921.1"/>
    </source>
</evidence>
<dbReference type="AlphaFoldDB" id="A0A2I2GSS2"/>
<proteinExistence type="predicted"/>
<sequence length="200" mass="22126">MIVWRQCMPLRRWRALLLSPLLLLVLYSLLPYDHPVRLSVRFNLNAAAAAVPTPFPDRWWLADHHAAFPVTLRDEVAVVVKSGYGTQGRIAPWLQAHEAADLDNLLLVGDFSTPPGDPYSYHGQPVQVHDIVARMLHNSSLPANFAHPRLSKYANLTGAIASGDADTARDLSRSFGWELDALKVRLSFGLGGSRLSQEGN</sequence>
<organism evidence="1 2">
    <name type="scientific">Aspergillus steynii IBT 23096</name>
    <dbReference type="NCBI Taxonomy" id="1392250"/>
    <lineage>
        <taxon>Eukaryota</taxon>
        <taxon>Fungi</taxon>
        <taxon>Dikarya</taxon>
        <taxon>Ascomycota</taxon>
        <taxon>Pezizomycotina</taxon>
        <taxon>Eurotiomycetes</taxon>
        <taxon>Eurotiomycetidae</taxon>
        <taxon>Eurotiales</taxon>
        <taxon>Aspergillaceae</taxon>
        <taxon>Aspergillus</taxon>
        <taxon>Aspergillus subgen. Circumdati</taxon>
    </lineage>
</organism>
<dbReference type="GeneID" id="36562960"/>